<organism evidence="2 3">
    <name type="scientific">Antiquaquibacter soli</name>
    <dbReference type="NCBI Taxonomy" id="3064523"/>
    <lineage>
        <taxon>Bacteria</taxon>
        <taxon>Bacillati</taxon>
        <taxon>Actinomycetota</taxon>
        <taxon>Actinomycetes</taxon>
        <taxon>Micrococcales</taxon>
        <taxon>Microbacteriaceae</taxon>
        <taxon>Antiquaquibacter</taxon>
    </lineage>
</organism>
<keyword evidence="3" id="KW-1185">Reference proteome</keyword>
<dbReference type="Proteomes" id="UP001241072">
    <property type="component" value="Unassembled WGS sequence"/>
</dbReference>
<dbReference type="EMBL" id="JAUQUB010000002">
    <property type="protein sequence ID" value="MDO7882693.1"/>
    <property type="molecule type" value="Genomic_DNA"/>
</dbReference>
<evidence type="ECO:0000313" key="2">
    <source>
        <dbReference type="EMBL" id="MDO7882693.1"/>
    </source>
</evidence>
<evidence type="ECO:0000256" key="1">
    <source>
        <dbReference type="SAM" id="Phobius"/>
    </source>
</evidence>
<gene>
    <name evidence="2" type="ORF">Q5716_10700</name>
</gene>
<keyword evidence="1" id="KW-0812">Transmembrane</keyword>
<proteinExistence type="predicted"/>
<protein>
    <submittedName>
        <fullName evidence="2">Uncharacterized protein</fullName>
    </submittedName>
</protein>
<comment type="caution">
    <text evidence="2">The sequence shown here is derived from an EMBL/GenBank/DDBJ whole genome shotgun (WGS) entry which is preliminary data.</text>
</comment>
<feature type="transmembrane region" description="Helical" evidence="1">
    <location>
        <begin position="64"/>
        <end position="83"/>
    </location>
</feature>
<name>A0ABT9BNU6_9MICO</name>
<dbReference type="RefSeq" id="WP_305003126.1">
    <property type="nucleotide sequence ID" value="NZ_JAUQUB010000002.1"/>
</dbReference>
<keyword evidence="1" id="KW-1133">Transmembrane helix</keyword>
<evidence type="ECO:0000313" key="3">
    <source>
        <dbReference type="Proteomes" id="UP001241072"/>
    </source>
</evidence>
<reference evidence="2 3" key="1">
    <citation type="submission" date="2023-07" db="EMBL/GenBank/DDBJ databases">
        <title>Protaetiibacter sp. nov WY-16 isolated from soil.</title>
        <authorList>
            <person name="Liu B."/>
            <person name="Wan Y."/>
        </authorList>
    </citation>
    <scope>NUCLEOTIDE SEQUENCE [LARGE SCALE GENOMIC DNA]</scope>
    <source>
        <strain evidence="2 3">WY-16</strain>
    </source>
</reference>
<accession>A0ABT9BNU6</accession>
<keyword evidence="1" id="KW-0472">Membrane</keyword>
<sequence length="89" mass="9011">MKPVALLAAAGAGILLGGAAALGLHVADYLEAALPIDSDAGLVVFRVGGGYYSYRPFEVGIEPWLLAAGLGMLVAAAFLAAVLRRPNMG</sequence>